<reference evidence="1" key="1">
    <citation type="journal article" date="2016" name="Nat. Genet.">
        <title>A high-quality carrot genome assembly provides new insights into carotenoid accumulation and asterid genome evolution.</title>
        <authorList>
            <person name="Iorizzo M."/>
            <person name="Ellison S."/>
            <person name="Senalik D."/>
            <person name="Zeng P."/>
            <person name="Satapoomin P."/>
            <person name="Huang J."/>
            <person name="Bowman M."/>
            <person name="Iovene M."/>
            <person name="Sanseverino W."/>
            <person name="Cavagnaro P."/>
            <person name="Yildiz M."/>
            <person name="Macko-Podgorni A."/>
            <person name="Moranska E."/>
            <person name="Grzebelus E."/>
            <person name="Grzebelus D."/>
            <person name="Ashrafi H."/>
            <person name="Zheng Z."/>
            <person name="Cheng S."/>
            <person name="Spooner D."/>
            <person name="Van Deynze A."/>
            <person name="Simon P."/>
        </authorList>
    </citation>
    <scope>NUCLEOTIDE SEQUENCE</scope>
    <source>
        <tissue evidence="1">Leaf</tissue>
    </source>
</reference>
<name>A0AAF0X188_DAUCS</name>
<protein>
    <submittedName>
        <fullName evidence="1">Uncharacterized protein</fullName>
    </submittedName>
</protein>
<keyword evidence="2" id="KW-1185">Reference proteome</keyword>
<evidence type="ECO:0000313" key="2">
    <source>
        <dbReference type="Proteomes" id="UP000077755"/>
    </source>
</evidence>
<dbReference type="EMBL" id="CP093347">
    <property type="protein sequence ID" value="WOG99687.1"/>
    <property type="molecule type" value="Genomic_DNA"/>
</dbReference>
<evidence type="ECO:0000313" key="1">
    <source>
        <dbReference type="EMBL" id="WOG99687.1"/>
    </source>
</evidence>
<proteinExistence type="predicted"/>
<dbReference type="AlphaFoldDB" id="A0AAF0X188"/>
<sequence length="180" mass="20817">MLEEVAVGIVKSIFGNASNSKSNFVSSTTNILNGDSTLSLSSESLDRNSNMDTDKFLIRAWFQLKKLKIQVHLLWATHPVKRMKNENSHFSQANHDPHVQDLQRELMHLNKANQDLESMFPWFQNYLRSGNVLERVLALKIELAEALRAKKTSSLHIQRQRKMRICSIVVWKELLFLKSK</sequence>
<reference evidence="1" key="2">
    <citation type="submission" date="2022-03" db="EMBL/GenBank/DDBJ databases">
        <title>Draft title - Genomic analysis of global carrot germplasm unveils the trajectory of domestication and the origin of high carotenoid orange carrot.</title>
        <authorList>
            <person name="Iorizzo M."/>
            <person name="Ellison S."/>
            <person name="Senalik D."/>
            <person name="Macko-Podgorni A."/>
            <person name="Grzebelus D."/>
            <person name="Bostan H."/>
            <person name="Rolling W."/>
            <person name="Curaba J."/>
            <person name="Simon P."/>
        </authorList>
    </citation>
    <scope>NUCLEOTIDE SEQUENCE</scope>
    <source>
        <tissue evidence="1">Leaf</tissue>
    </source>
</reference>
<dbReference type="Proteomes" id="UP000077755">
    <property type="component" value="Chromosome 5"/>
</dbReference>
<organism evidence="1 2">
    <name type="scientific">Daucus carota subsp. sativus</name>
    <name type="common">Carrot</name>
    <dbReference type="NCBI Taxonomy" id="79200"/>
    <lineage>
        <taxon>Eukaryota</taxon>
        <taxon>Viridiplantae</taxon>
        <taxon>Streptophyta</taxon>
        <taxon>Embryophyta</taxon>
        <taxon>Tracheophyta</taxon>
        <taxon>Spermatophyta</taxon>
        <taxon>Magnoliopsida</taxon>
        <taxon>eudicotyledons</taxon>
        <taxon>Gunneridae</taxon>
        <taxon>Pentapetalae</taxon>
        <taxon>asterids</taxon>
        <taxon>campanulids</taxon>
        <taxon>Apiales</taxon>
        <taxon>Apiaceae</taxon>
        <taxon>Apioideae</taxon>
        <taxon>Scandiceae</taxon>
        <taxon>Daucinae</taxon>
        <taxon>Daucus</taxon>
        <taxon>Daucus sect. Daucus</taxon>
    </lineage>
</organism>
<gene>
    <name evidence="1" type="ORF">DCAR_0519041</name>
</gene>
<accession>A0AAF0X188</accession>